<dbReference type="Proteomes" id="UP000198773">
    <property type="component" value="Unassembled WGS sequence"/>
</dbReference>
<keyword evidence="3" id="KW-0564">Palmitate</keyword>
<dbReference type="Pfam" id="PF08212">
    <property type="entry name" value="Lipocalin_2"/>
    <property type="match status" value="1"/>
</dbReference>
<reference evidence="5 6" key="1">
    <citation type="submission" date="2016-10" db="EMBL/GenBank/DDBJ databases">
        <authorList>
            <person name="de Groot N.N."/>
        </authorList>
    </citation>
    <scope>NUCLEOTIDE SEQUENCE [LARGE SCALE GENOMIC DNA]</scope>
    <source>
        <strain evidence="5 6">CGMCC 1.3430</strain>
    </source>
</reference>
<dbReference type="EMBL" id="FNRM01000001">
    <property type="protein sequence ID" value="SEA02755.1"/>
    <property type="molecule type" value="Genomic_DNA"/>
</dbReference>
<dbReference type="Gene3D" id="2.40.128.20">
    <property type="match status" value="1"/>
</dbReference>
<dbReference type="SUPFAM" id="SSF50814">
    <property type="entry name" value="Lipocalins"/>
    <property type="match status" value="1"/>
</dbReference>
<sequence>MRLFFAALILLAGCTGTPSSVQPVSPFELESYLGQWHEIARLDHRFERGLSEVTAHYSMRDDGGVRVLNRGYHQSRGEWREAEGRAYFASDSATGKLKVSFFGPFFASYNIAKLEPDYSMALVVGHNLNYAWILARSPTPSADDCLRYQQKAAAIGVDTEALIWLSDCLTATQPN</sequence>
<feature type="lipid moiety-binding region" description="S-diacylglycerol cysteine" evidence="3">
    <location>
        <position position="14"/>
    </location>
</feature>
<keyword evidence="2" id="KW-0998">Cell outer membrane</keyword>
<keyword evidence="2 3" id="KW-0449">Lipoprotein</keyword>
<dbReference type="PIRSF" id="PIRSF036893">
    <property type="entry name" value="Lipocalin_ApoD"/>
    <property type="match status" value="1"/>
</dbReference>
<comment type="subcellular location">
    <subcellularLocation>
        <location evidence="2">Cell outer membrane</location>
    </subcellularLocation>
</comment>
<keyword evidence="2" id="KW-0446">Lipid-binding</keyword>
<dbReference type="CDD" id="cd19438">
    <property type="entry name" value="lipocalin_Blc-like"/>
    <property type="match status" value="1"/>
</dbReference>
<comment type="similarity">
    <text evidence="1 2">Belongs to the calycin superfamily. Lipocalin family.</text>
</comment>
<dbReference type="GO" id="GO:0009279">
    <property type="term" value="C:cell outer membrane"/>
    <property type="evidence" value="ECO:0007669"/>
    <property type="project" value="UniProtKB-SubCell"/>
</dbReference>
<dbReference type="PRINTS" id="PR01171">
    <property type="entry name" value="BCTLIPOCALIN"/>
</dbReference>
<evidence type="ECO:0000313" key="5">
    <source>
        <dbReference type="EMBL" id="SEA02755.1"/>
    </source>
</evidence>
<evidence type="ECO:0000256" key="1">
    <source>
        <dbReference type="ARBA" id="ARBA00006889"/>
    </source>
</evidence>
<evidence type="ECO:0000256" key="2">
    <source>
        <dbReference type="PIRNR" id="PIRNR036893"/>
    </source>
</evidence>
<dbReference type="InterPro" id="IPR047202">
    <property type="entry name" value="Lipocalin_Blc-like_dom"/>
</dbReference>
<evidence type="ECO:0000313" key="6">
    <source>
        <dbReference type="Proteomes" id="UP000198773"/>
    </source>
</evidence>
<keyword evidence="6" id="KW-1185">Reference proteome</keyword>
<comment type="function">
    <text evidence="2">Involved in the storage or transport of lipids necessary for membrane maintenance under stressful conditions. Displays a binding preference for lysophospholipids.</text>
</comment>
<name>A0A1H3XTI0_ALKAM</name>
<organism evidence="5 6">
    <name type="scientific">Alkalimonas amylolytica</name>
    <dbReference type="NCBI Taxonomy" id="152573"/>
    <lineage>
        <taxon>Bacteria</taxon>
        <taxon>Pseudomonadati</taxon>
        <taxon>Pseudomonadota</taxon>
        <taxon>Gammaproteobacteria</taxon>
        <taxon>Alkalimonas</taxon>
    </lineage>
</organism>
<dbReference type="AlphaFoldDB" id="A0A1H3XTI0"/>
<comment type="subunit">
    <text evidence="2">Homodimer.</text>
</comment>
<evidence type="ECO:0000259" key="4">
    <source>
        <dbReference type="Pfam" id="PF08212"/>
    </source>
</evidence>
<dbReference type="GO" id="GO:0006950">
    <property type="term" value="P:response to stress"/>
    <property type="evidence" value="ECO:0007669"/>
    <property type="project" value="UniProtKB-ARBA"/>
</dbReference>
<dbReference type="InterPro" id="IPR022271">
    <property type="entry name" value="Lipocalin_ApoD"/>
</dbReference>
<feature type="lipid moiety-binding region" description="N-palmitoyl cysteine" evidence="3">
    <location>
        <position position="14"/>
    </location>
</feature>
<accession>A0A1H3XTI0</accession>
<gene>
    <name evidence="5" type="ORF">SAMN04488051_101391</name>
</gene>
<keyword evidence="2" id="KW-0472">Membrane</keyword>
<dbReference type="PANTHER" id="PTHR10612">
    <property type="entry name" value="APOLIPOPROTEIN D"/>
    <property type="match status" value="1"/>
</dbReference>
<dbReference type="PANTHER" id="PTHR10612:SF34">
    <property type="entry name" value="APOLIPOPROTEIN D"/>
    <property type="match status" value="1"/>
</dbReference>
<protein>
    <recommendedName>
        <fullName evidence="2">Outer membrane lipoprotein Blc</fullName>
    </recommendedName>
</protein>
<proteinExistence type="inferred from homology"/>
<evidence type="ECO:0000256" key="3">
    <source>
        <dbReference type="PIRSR" id="PIRSR036893-52"/>
    </source>
</evidence>
<feature type="domain" description="Lipocalin/cytosolic fatty-acid binding" evidence="4">
    <location>
        <begin position="28"/>
        <end position="165"/>
    </location>
</feature>
<dbReference type="GO" id="GO:0008289">
    <property type="term" value="F:lipid binding"/>
    <property type="evidence" value="ECO:0007669"/>
    <property type="project" value="UniProtKB-UniRule"/>
</dbReference>
<dbReference type="InterPro" id="IPR002446">
    <property type="entry name" value="Lipocalin_bac"/>
</dbReference>
<dbReference type="STRING" id="152573.SAMN04488051_101391"/>
<dbReference type="RefSeq" id="WP_091338632.1">
    <property type="nucleotide sequence ID" value="NZ_FNRM01000001.1"/>
</dbReference>
<dbReference type="InterPro" id="IPR000566">
    <property type="entry name" value="Lipocln_cytosolic_FA-bd_dom"/>
</dbReference>
<dbReference type="InterPro" id="IPR012674">
    <property type="entry name" value="Calycin"/>
</dbReference>
<dbReference type="OrthoDB" id="9793905at2"/>